<dbReference type="GO" id="GO:1902975">
    <property type="term" value="P:mitotic DNA replication initiation"/>
    <property type="evidence" value="ECO:0007669"/>
    <property type="project" value="TreeGrafter"/>
</dbReference>
<dbReference type="GO" id="GO:0005656">
    <property type="term" value="C:nuclear pre-replicative complex"/>
    <property type="evidence" value="ECO:0007669"/>
    <property type="project" value="UniProtKB-ARBA"/>
</dbReference>
<keyword evidence="15" id="KW-1185">Reference proteome</keyword>
<gene>
    <name evidence="14" type="ORF">BJ212DRAFT_337099</name>
</gene>
<dbReference type="GO" id="GO:0016787">
    <property type="term" value="F:hydrolase activity"/>
    <property type="evidence" value="ECO:0007669"/>
    <property type="project" value="UniProtKB-KW"/>
</dbReference>
<feature type="compositionally biased region" description="Basic residues" evidence="12">
    <location>
        <begin position="679"/>
        <end position="689"/>
    </location>
</feature>
<dbReference type="InterPro" id="IPR003593">
    <property type="entry name" value="AAA+_ATPase"/>
</dbReference>
<sequence length="845" mass="93844">MSMLDEPVPQDDLMRDRTRIFEEFLISDSPIYNYRDDIARMLRTDQTRLIVNIDDLRDYNREYADGLLKQPIDFLPAFDDALVGVVTQVHDTEKHELEGKNYRVGFSGSFGDHHVSPRTLKSEHLGKMISLEGIITRCSLVRPKMLKSVHYCPETKLFHARDYRDATTSTSNLPPTSTVTPQQDDDGHPLQMEYGRCVFRDHQRISIQEMPERAPAGQLPRSTDIILDDDLVDKCKPGDRVQLVGFYRSVGGGSSGAFKSLILANNINLLSSKIGGGIAQTPLTDTDIRQINQLSRRRDIFRLLSQSLAPSIYGHDKIKEAILLLLLGGAEKNLPNGTHIRGDINMLMVGDPSTAKSQLLRFVLGTAPLAIATTGRGSSGVGLTAAVTTDRDTGERRLEAGAMVLADRGVVCIDEFDKMSDIDRVAIHEVMEQQTVTIAKAGIHTSLNARCSVVAAANPIYGQYDIHKDPHKNIALPDSLLSRFDLLFIVTDDVDEERDRRIADHVLRMHRYMPPGVEDGTPVHDNLSQPLAIDGPGVQSAEVDGETESSPFEKYDPLLHVGLTAAKSRTRRGKQVKTEVLSIAFIKKYIQYSKSKPAPVLTKGAANHIVNVYANLRNEDEGQTNRKKTAPLTARTLETLIRLSTAHAKARLSVKVESEDARAAEEIMRYALYKEVAKRQKKKKRKLNRTRAAGGNDEDDSQDSSDEDENDQGEGEQPEVPERMSMPPQAPANKQPTNNQSSQDTLWNDSSQDLAMDTLPTTATEPSQEGRVPPERLQLFRARLANLFSTRLQDEEQVFLTELVEMVNEGLPTDALFGTAEATAACQVMSDADELMISEGIVYKV</sequence>
<dbReference type="InterPro" id="IPR056575">
    <property type="entry name" value="WH_MCM3_C"/>
</dbReference>
<dbReference type="GO" id="GO:0000727">
    <property type="term" value="P:double-strand break repair via break-induced replication"/>
    <property type="evidence" value="ECO:0007669"/>
    <property type="project" value="TreeGrafter"/>
</dbReference>
<dbReference type="PROSITE" id="PS00847">
    <property type="entry name" value="MCM_1"/>
    <property type="match status" value="1"/>
</dbReference>
<dbReference type="InterPro" id="IPR001208">
    <property type="entry name" value="MCM_dom"/>
</dbReference>
<dbReference type="GO" id="GO:0006271">
    <property type="term" value="P:DNA strand elongation involved in DNA replication"/>
    <property type="evidence" value="ECO:0007669"/>
    <property type="project" value="TreeGrafter"/>
</dbReference>
<comment type="function">
    <text evidence="11">Acts as component of the MCM2-7 complex (MCM complex) which is the replicative helicase essential for 'once per cell cycle' DNA replication initiation and elongation in eukaryotic cells. The active ATPase sites in the MCM2-7 ring are formed through the interaction surfaces of two neighboring subunits such that a critical structure of a conserved arginine finger motif is provided in trans relative to the ATP-binding site of the Walker A box of the adjacent subunit. The six ATPase active sites, however, are likely to contribute differentially to the complex helicase activity.</text>
</comment>
<dbReference type="InterPro" id="IPR012340">
    <property type="entry name" value="NA-bd_OB-fold"/>
</dbReference>
<dbReference type="EMBL" id="JABBWG010000002">
    <property type="protein sequence ID" value="KAG1826269.1"/>
    <property type="molecule type" value="Genomic_DNA"/>
</dbReference>
<accession>A0A9P7EP08</accession>
<dbReference type="SMART" id="SM00350">
    <property type="entry name" value="MCM"/>
    <property type="match status" value="1"/>
</dbReference>
<dbReference type="Pfam" id="PF14551">
    <property type="entry name" value="MCM_N"/>
    <property type="match status" value="1"/>
</dbReference>
<evidence type="ECO:0000256" key="2">
    <source>
        <dbReference type="ARBA" id="ARBA00008010"/>
    </source>
</evidence>
<dbReference type="GO" id="GO:0006279">
    <property type="term" value="P:premeiotic DNA replication"/>
    <property type="evidence" value="ECO:0007669"/>
    <property type="project" value="UniProtKB-ARBA"/>
</dbReference>
<keyword evidence="9 11" id="KW-0539">Nucleus</keyword>
<evidence type="ECO:0000256" key="1">
    <source>
        <dbReference type="ARBA" id="ARBA00004123"/>
    </source>
</evidence>
<comment type="similarity">
    <text evidence="2 10">Belongs to the MCM family.</text>
</comment>
<evidence type="ECO:0000256" key="8">
    <source>
        <dbReference type="ARBA" id="ARBA00023125"/>
    </source>
</evidence>
<name>A0A9P7EP08_9AGAM</name>
<dbReference type="Gene3D" id="3.40.50.300">
    <property type="entry name" value="P-loop containing nucleotide triphosphate hydrolases"/>
    <property type="match status" value="1"/>
</dbReference>
<dbReference type="GO" id="GO:0031261">
    <property type="term" value="C:DNA replication preinitiation complex"/>
    <property type="evidence" value="ECO:0007669"/>
    <property type="project" value="UniProtKB-ARBA"/>
</dbReference>
<dbReference type="InterPro" id="IPR031327">
    <property type="entry name" value="MCM"/>
</dbReference>
<evidence type="ECO:0000313" key="14">
    <source>
        <dbReference type="EMBL" id="KAG1826269.1"/>
    </source>
</evidence>
<keyword evidence="3 11" id="KW-0235">DNA replication</keyword>
<dbReference type="Proteomes" id="UP000807769">
    <property type="component" value="Unassembled WGS sequence"/>
</dbReference>
<dbReference type="InterPro" id="IPR027417">
    <property type="entry name" value="P-loop_NTPase"/>
</dbReference>
<dbReference type="Pfam" id="PF00493">
    <property type="entry name" value="MCM"/>
    <property type="match status" value="1"/>
</dbReference>
<dbReference type="OrthoDB" id="1882346at2759"/>
<dbReference type="PRINTS" id="PR01657">
    <property type="entry name" value="MCMFAMILY"/>
</dbReference>
<evidence type="ECO:0000256" key="3">
    <source>
        <dbReference type="ARBA" id="ARBA00022705"/>
    </source>
</evidence>
<dbReference type="SUPFAM" id="SSF50249">
    <property type="entry name" value="Nucleic acid-binding proteins"/>
    <property type="match status" value="1"/>
</dbReference>
<feature type="compositionally biased region" description="Acidic residues" evidence="12">
    <location>
        <begin position="696"/>
        <end position="719"/>
    </location>
</feature>
<dbReference type="Gene3D" id="2.20.28.10">
    <property type="match status" value="1"/>
</dbReference>
<reference evidence="14" key="1">
    <citation type="journal article" date="2020" name="New Phytol.">
        <title>Comparative genomics reveals dynamic genome evolution in host specialist ectomycorrhizal fungi.</title>
        <authorList>
            <person name="Lofgren L.A."/>
            <person name="Nguyen N.H."/>
            <person name="Vilgalys R."/>
            <person name="Ruytinx J."/>
            <person name="Liao H.L."/>
            <person name="Branco S."/>
            <person name="Kuo A."/>
            <person name="LaButti K."/>
            <person name="Lipzen A."/>
            <person name="Andreopoulos W."/>
            <person name="Pangilinan J."/>
            <person name="Riley R."/>
            <person name="Hundley H."/>
            <person name="Na H."/>
            <person name="Barry K."/>
            <person name="Grigoriev I.V."/>
            <person name="Stajich J.E."/>
            <person name="Kennedy P.G."/>
        </authorList>
    </citation>
    <scope>NUCLEOTIDE SEQUENCE</scope>
    <source>
        <strain evidence="14">MN1</strain>
    </source>
</reference>
<comment type="catalytic activity">
    <reaction evidence="11">
        <text>ATP + H2O = ADP + phosphate + H(+)</text>
        <dbReference type="Rhea" id="RHEA:13065"/>
        <dbReference type="ChEBI" id="CHEBI:15377"/>
        <dbReference type="ChEBI" id="CHEBI:15378"/>
        <dbReference type="ChEBI" id="CHEBI:30616"/>
        <dbReference type="ChEBI" id="CHEBI:43474"/>
        <dbReference type="ChEBI" id="CHEBI:456216"/>
        <dbReference type="EC" id="3.6.4.12"/>
    </reaction>
</comment>
<evidence type="ECO:0000256" key="12">
    <source>
        <dbReference type="SAM" id="MobiDB-lite"/>
    </source>
</evidence>
<feature type="compositionally biased region" description="Low complexity" evidence="12">
    <location>
        <begin position="167"/>
        <end position="181"/>
    </location>
</feature>
<evidence type="ECO:0000313" key="15">
    <source>
        <dbReference type="Proteomes" id="UP000807769"/>
    </source>
</evidence>
<dbReference type="EC" id="3.6.4.12" evidence="11"/>
<feature type="region of interest" description="Disordered" evidence="12">
    <location>
        <begin position="166"/>
        <end position="187"/>
    </location>
</feature>
<evidence type="ECO:0000256" key="9">
    <source>
        <dbReference type="ARBA" id="ARBA00023242"/>
    </source>
</evidence>
<keyword evidence="7 10" id="KW-0067">ATP-binding</keyword>
<dbReference type="PRINTS" id="PR01659">
    <property type="entry name" value="MCMPROTEIN3"/>
</dbReference>
<evidence type="ECO:0000256" key="4">
    <source>
        <dbReference type="ARBA" id="ARBA00022741"/>
    </source>
</evidence>
<feature type="compositionally biased region" description="Polar residues" evidence="12">
    <location>
        <begin position="732"/>
        <end position="747"/>
    </location>
</feature>
<evidence type="ECO:0000256" key="5">
    <source>
        <dbReference type="ARBA" id="ARBA00022801"/>
    </source>
</evidence>
<feature type="domain" description="MCM C-terminal AAA(+) ATPase" evidence="13">
    <location>
        <begin position="300"/>
        <end position="506"/>
    </location>
</feature>
<comment type="subcellular location">
    <subcellularLocation>
        <location evidence="1 11">Nucleus</location>
    </subcellularLocation>
</comment>
<dbReference type="Pfam" id="PF17207">
    <property type="entry name" value="MCM_OB"/>
    <property type="match status" value="1"/>
</dbReference>
<dbReference type="InterPro" id="IPR033762">
    <property type="entry name" value="MCM_OB"/>
</dbReference>
<dbReference type="Pfam" id="PF17855">
    <property type="entry name" value="MCM_lid"/>
    <property type="match status" value="1"/>
</dbReference>
<evidence type="ECO:0000256" key="11">
    <source>
        <dbReference type="RuleBase" id="RU368061"/>
    </source>
</evidence>
<dbReference type="GO" id="GO:0017116">
    <property type="term" value="F:single-stranded DNA helicase activity"/>
    <property type="evidence" value="ECO:0007669"/>
    <property type="project" value="TreeGrafter"/>
</dbReference>
<dbReference type="Gene3D" id="2.40.50.140">
    <property type="entry name" value="Nucleic acid-binding proteins"/>
    <property type="match status" value="1"/>
</dbReference>
<dbReference type="PROSITE" id="PS50051">
    <property type="entry name" value="MCM_2"/>
    <property type="match status" value="1"/>
</dbReference>
<evidence type="ECO:0000256" key="6">
    <source>
        <dbReference type="ARBA" id="ARBA00022806"/>
    </source>
</evidence>
<keyword evidence="5 11" id="KW-0378">Hydrolase</keyword>
<comment type="subunit">
    <text evidence="11">Component of the MCM2-7 complex.</text>
</comment>
<keyword evidence="4 10" id="KW-0547">Nucleotide-binding</keyword>
<comment type="caution">
    <text evidence="14">The sequence shown here is derived from an EMBL/GenBank/DDBJ whole genome shotgun (WGS) entry which is preliminary data.</text>
</comment>
<proteinExistence type="inferred from homology"/>
<dbReference type="GO" id="GO:0005524">
    <property type="term" value="F:ATP binding"/>
    <property type="evidence" value="ECO:0007669"/>
    <property type="project" value="UniProtKB-UniRule"/>
</dbReference>
<dbReference type="InterPro" id="IPR027925">
    <property type="entry name" value="MCM_N"/>
</dbReference>
<dbReference type="RefSeq" id="XP_041199522.1">
    <property type="nucleotide sequence ID" value="XM_041342950.1"/>
</dbReference>
<dbReference type="InterPro" id="IPR008046">
    <property type="entry name" value="Mcm3"/>
</dbReference>
<dbReference type="AlphaFoldDB" id="A0A9P7EP08"/>
<feature type="region of interest" description="Disordered" evidence="12">
    <location>
        <begin position="678"/>
        <end position="747"/>
    </location>
</feature>
<dbReference type="GO" id="GO:0043596">
    <property type="term" value="C:nuclear replication fork"/>
    <property type="evidence" value="ECO:0007669"/>
    <property type="project" value="UniProtKB-ARBA"/>
</dbReference>
<dbReference type="GO" id="GO:0003697">
    <property type="term" value="F:single-stranded DNA binding"/>
    <property type="evidence" value="ECO:0007669"/>
    <property type="project" value="TreeGrafter"/>
</dbReference>
<keyword evidence="8 10" id="KW-0238">DNA-binding</keyword>
<dbReference type="PANTHER" id="PTHR11630:SF46">
    <property type="entry name" value="DNA REPLICATION LICENSING FACTOR MCM3-RELATED"/>
    <property type="match status" value="1"/>
</dbReference>
<keyword evidence="6 11" id="KW-0347">Helicase</keyword>
<dbReference type="PANTHER" id="PTHR11630">
    <property type="entry name" value="DNA REPLICATION LICENSING FACTOR MCM FAMILY MEMBER"/>
    <property type="match status" value="1"/>
</dbReference>
<dbReference type="InterPro" id="IPR018525">
    <property type="entry name" value="MCM_CS"/>
</dbReference>
<evidence type="ECO:0000259" key="13">
    <source>
        <dbReference type="PROSITE" id="PS50051"/>
    </source>
</evidence>
<dbReference type="Pfam" id="PF23191">
    <property type="entry name" value="WHD_MCM3_C"/>
    <property type="match status" value="1"/>
</dbReference>
<dbReference type="Gene3D" id="3.30.1640.10">
    <property type="entry name" value="mini-chromosome maintenance (MCM) complex, chain A, domain 1"/>
    <property type="match status" value="1"/>
</dbReference>
<dbReference type="SMART" id="SM00382">
    <property type="entry name" value="AAA"/>
    <property type="match status" value="1"/>
</dbReference>
<evidence type="ECO:0000256" key="10">
    <source>
        <dbReference type="RuleBase" id="RU004070"/>
    </source>
</evidence>
<dbReference type="SUPFAM" id="SSF52540">
    <property type="entry name" value="P-loop containing nucleoside triphosphate hydrolases"/>
    <property type="match status" value="1"/>
</dbReference>
<organism evidence="14 15">
    <name type="scientific">Suillus subaureus</name>
    <dbReference type="NCBI Taxonomy" id="48587"/>
    <lineage>
        <taxon>Eukaryota</taxon>
        <taxon>Fungi</taxon>
        <taxon>Dikarya</taxon>
        <taxon>Basidiomycota</taxon>
        <taxon>Agaricomycotina</taxon>
        <taxon>Agaricomycetes</taxon>
        <taxon>Agaricomycetidae</taxon>
        <taxon>Boletales</taxon>
        <taxon>Suillineae</taxon>
        <taxon>Suillaceae</taxon>
        <taxon>Suillus</taxon>
    </lineage>
</organism>
<dbReference type="InterPro" id="IPR041562">
    <property type="entry name" value="MCM_lid"/>
</dbReference>
<evidence type="ECO:0000256" key="7">
    <source>
        <dbReference type="ARBA" id="ARBA00022840"/>
    </source>
</evidence>
<dbReference type="GO" id="GO:0042555">
    <property type="term" value="C:MCM complex"/>
    <property type="evidence" value="ECO:0007669"/>
    <property type="project" value="UniProtKB-UniRule"/>
</dbReference>
<dbReference type="GeneID" id="64636966"/>
<protein>
    <recommendedName>
        <fullName evidence="11">DNA replication licensing factor MCM3</fullName>
        <ecNumber evidence="11">3.6.4.12</ecNumber>
    </recommendedName>
</protein>